<keyword evidence="1 2" id="KW-0694">RNA-binding</keyword>
<dbReference type="Pfam" id="PF09692">
    <property type="entry name" value="Arb1"/>
    <property type="match status" value="1"/>
</dbReference>
<evidence type="ECO:0000259" key="4">
    <source>
        <dbReference type="PROSITE" id="PS50961"/>
    </source>
</evidence>
<feature type="region of interest" description="Disordered" evidence="3">
    <location>
        <begin position="1"/>
        <end position="42"/>
    </location>
</feature>
<dbReference type="Gene3D" id="1.10.10.10">
    <property type="entry name" value="Winged helix-like DNA-binding domain superfamily/Winged helix DNA-binding domain"/>
    <property type="match status" value="1"/>
</dbReference>
<dbReference type="Pfam" id="PF05383">
    <property type="entry name" value="La"/>
    <property type="match status" value="1"/>
</dbReference>
<dbReference type="SUPFAM" id="SSF46785">
    <property type="entry name" value="Winged helix' DNA-binding domain"/>
    <property type="match status" value="1"/>
</dbReference>
<evidence type="ECO:0000256" key="2">
    <source>
        <dbReference type="PROSITE-ProRule" id="PRU00332"/>
    </source>
</evidence>
<dbReference type="Proteomes" id="UP000245464">
    <property type="component" value="Chromosome 1"/>
</dbReference>
<dbReference type="SMART" id="SM00715">
    <property type="entry name" value="LA"/>
    <property type="match status" value="1"/>
</dbReference>
<dbReference type="EMBL" id="NQIK02000001">
    <property type="protein sequence ID" value="KAF7579171.1"/>
    <property type="molecule type" value="Genomic_DNA"/>
</dbReference>
<dbReference type="InterPro" id="IPR036390">
    <property type="entry name" value="WH_DNA-bd_sf"/>
</dbReference>
<organism evidence="5 7">
    <name type="scientific">Pyrenophora tritici-repentis</name>
    <dbReference type="NCBI Taxonomy" id="45151"/>
    <lineage>
        <taxon>Eukaryota</taxon>
        <taxon>Fungi</taxon>
        <taxon>Dikarya</taxon>
        <taxon>Ascomycota</taxon>
        <taxon>Pezizomycotina</taxon>
        <taxon>Dothideomycetes</taxon>
        <taxon>Pleosporomycetidae</taxon>
        <taxon>Pleosporales</taxon>
        <taxon>Pleosporineae</taxon>
        <taxon>Pleosporaceae</taxon>
        <taxon>Pyrenophora</taxon>
    </lineage>
</organism>
<evidence type="ECO:0000313" key="6">
    <source>
        <dbReference type="EMBL" id="KAI1513042.1"/>
    </source>
</evidence>
<evidence type="ECO:0000256" key="3">
    <source>
        <dbReference type="SAM" id="MobiDB-lite"/>
    </source>
</evidence>
<dbReference type="GO" id="GO:0033167">
    <property type="term" value="C:ARC complex"/>
    <property type="evidence" value="ECO:0007669"/>
    <property type="project" value="InterPro"/>
</dbReference>
<reference evidence="6" key="3">
    <citation type="journal article" date="2022" name="bioRxiv">
        <title>A global pangenome for the wheat fungal pathogen Pyrenophora tritici-repentis and prediction of effector protein structural homology.</title>
        <authorList>
            <person name="Moolhuijzen P."/>
            <person name="See P.T."/>
            <person name="Shi G."/>
            <person name="Powell H.R."/>
            <person name="Cockram J."/>
            <person name="Jorgensen L.N."/>
            <person name="Benslimane H."/>
            <person name="Strelkov S.E."/>
            <person name="Turner J."/>
            <person name="Liu Z."/>
            <person name="Moffat C.S."/>
        </authorList>
    </citation>
    <scope>NUCLEOTIDE SEQUENCE</scope>
    <source>
        <strain evidence="6">86-124</strain>
    </source>
</reference>
<evidence type="ECO:0000313" key="7">
    <source>
        <dbReference type="Proteomes" id="UP000245464"/>
    </source>
</evidence>
<dbReference type="EMBL" id="NRDI02000010">
    <property type="protein sequence ID" value="KAI1513042.1"/>
    <property type="molecule type" value="Genomic_DNA"/>
</dbReference>
<reference evidence="6" key="2">
    <citation type="submission" date="2021-05" db="EMBL/GenBank/DDBJ databases">
        <authorList>
            <person name="Moolhuijzen P.M."/>
            <person name="Moffat C.S."/>
        </authorList>
    </citation>
    <scope>NUCLEOTIDE SEQUENCE</scope>
    <source>
        <strain evidence="6">86-124</strain>
    </source>
</reference>
<dbReference type="InterPro" id="IPR036388">
    <property type="entry name" value="WH-like_DNA-bd_sf"/>
</dbReference>
<evidence type="ECO:0000256" key="1">
    <source>
        <dbReference type="ARBA" id="ARBA00022884"/>
    </source>
</evidence>
<dbReference type="OrthoDB" id="435402at2759"/>
<dbReference type="AlphaFoldDB" id="A0A2W1GG25"/>
<evidence type="ECO:0000313" key="5">
    <source>
        <dbReference type="EMBL" id="KAF7579171.1"/>
    </source>
</evidence>
<comment type="caution">
    <text evidence="5">The sequence shown here is derived from an EMBL/GenBank/DDBJ whole genome shotgun (WGS) entry which is preliminary data.</text>
</comment>
<dbReference type="InterPro" id="IPR018606">
    <property type="entry name" value="Arb1"/>
</dbReference>
<name>A0A2W1GG25_9PLEO</name>
<dbReference type="InterPro" id="IPR006630">
    <property type="entry name" value="La_HTH"/>
</dbReference>
<proteinExistence type="predicted"/>
<dbReference type="GO" id="GO:0003723">
    <property type="term" value="F:RNA binding"/>
    <property type="evidence" value="ECO:0007669"/>
    <property type="project" value="UniProtKB-UniRule"/>
</dbReference>
<evidence type="ECO:0000313" key="8">
    <source>
        <dbReference type="Proteomes" id="UP000249757"/>
    </source>
</evidence>
<sequence length="542" mass="61504">MAVSTNAPVLTTAAAASNETPSSDSANPVKDSEVQDPPDGADIRRQVEFYFSDENLRYDLHMLQNCGGRANNPVSINRLCGFGKMRQFKPKSKVPIALRLSAFLEVTDDGKQVKRRVPLQGKCLLDPDFDDDPDFAYDERVQKKPIQKPAQFPVPPLPQEKTKYPNGLSKNMLKPTGFEEGFVELALTPNEAEVEEEMYSPDKHFVERYEIAIQRFKQKRRMHEKYAVVFNKLMHFGGVESGPRLYQGHSRKEMDGMGAEEIARALAVHHVPWDRSDEKQWVVDFVTVCKAFLSSWYPTHYSYGVESTKNACQVPRSFFRYLRYHSVCPEYDDQLAAALKICDLAEKELPKVNDIIIAMPGDFNKSASVVFGGAQADIYLGNKPWAQAFKEEGVDIEEIGMRDEEARVKFRTGIAVLGSDEQFDMLEGGSLNVLSKVSACLEVTAIQLPTEETKIKYDEMNRMNSKLILKPLGKLICKDYEFWLEEDILEDCFIGLKINADILVLPGLTILDEVKDCMCSFYTWIPNELGMPKEVRWREDAV</sequence>
<dbReference type="GO" id="GO:0031047">
    <property type="term" value="P:regulatory ncRNA-mediated gene silencing"/>
    <property type="evidence" value="ECO:0007669"/>
    <property type="project" value="InterPro"/>
</dbReference>
<reference evidence="8" key="4">
    <citation type="journal article" date="2022" name="Microb. Genom.">
        <title>A global pangenome for the wheat fungal pathogen Pyrenophora tritici-repentis and prediction of effector protein structural homology.</title>
        <authorList>
            <person name="Moolhuijzen P.M."/>
            <person name="See P.T."/>
            <person name="Shi G."/>
            <person name="Powell H.R."/>
            <person name="Cockram J."/>
            <person name="Jorgensen L.N."/>
            <person name="Benslimane H."/>
            <person name="Strelkov S.E."/>
            <person name="Turner J."/>
            <person name="Liu Z."/>
            <person name="Moffat C.S."/>
        </authorList>
    </citation>
    <scope>NUCLEOTIDE SEQUENCE [LARGE SCALE GENOMIC DNA]</scope>
</reference>
<dbReference type="Proteomes" id="UP000249757">
    <property type="component" value="Unassembled WGS sequence"/>
</dbReference>
<keyword evidence="8" id="KW-1185">Reference proteome</keyword>
<feature type="domain" description="HTH La-type RNA-binding" evidence="4">
    <location>
        <begin position="33"/>
        <end position="123"/>
    </location>
</feature>
<gene>
    <name evidence="6" type="ORF">Ptr86124_008062</name>
    <name evidence="5" type="ORF">PtrM4_034110</name>
</gene>
<protein>
    <submittedName>
        <fullName evidence="5 6">Rna-binding protein lupus la protein</fullName>
    </submittedName>
</protein>
<accession>A0A2W1GG25</accession>
<reference evidence="5 7" key="1">
    <citation type="journal article" date="2018" name="BMC Genomics">
        <title>Comparative genomics of the wheat fungal pathogen Pyrenophora tritici-repentis reveals chromosomal variations and genome plasticity.</title>
        <authorList>
            <person name="Moolhuijzen P."/>
            <person name="See P.T."/>
            <person name="Hane J.K."/>
            <person name="Shi G."/>
            <person name="Liu Z."/>
            <person name="Oliver R.P."/>
            <person name="Moffat C.S."/>
        </authorList>
    </citation>
    <scope>NUCLEOTIDE SEQUENCE [LARGE SCALE GENOMIC DNA]</scope>
    <source>
        <strain evidence="5">M4</strain>
    </source>
</reference>
<dbReference type="PROSITE" id="PS50961">
    <property type="entry name" value="HTH_LA"/>
    <property type="match status" value="1"/>
</dbReference>
<feature type="compositionally biased region" description="Polar residues" evidence="3">
    <location>
        <begin position="1"/>
        <end position="26"/>
    </location>
</feature>